<sequence length="70" mass="8566">MIDVLPKVYLFSQLLMLYSFFFSFNFCYPYSFHHGNSQRGNMRDKWQMKKHNSSRVSKRLLQHNPPLYMN</sequence>
<keyword evidence="1" id="KW-0472">Membrane</keyword>
<keyword evidence="1" id="KW-0812">Transmembrane</keyword>
<organism evidence="2">
    <name type="scientific">Rhizophora mucronata</name>
    <name type="common">Asiatic mangrove</name>
    <dbReference type="NCBI Taxonomy" id="61149"/>
    <lineage>
        <taxon>Eukaryota</taxon>
        <taxon>Viridiplantae</taxon>
        <taxon>Streptophyta</taxon>
        <taxon>Embryophyta</taxon>
        <taxon>Tracheophyta</taxon>
        <taxon>Spermatophyta</taxon>
        <taxon>Magnoliopsida</taxon>
        <taxon>eudicotyledons</taxon>
        <taxon>Gunneridae</taxon>
        <taxon>Pentapetalae</taxon>
        <taxon>rosids</taxon>
        <taxon>fabids</taxon>
        <taxon>Malpighiales</taxon>
        <taxon>Rhizophoraceae</taxon>
        <taxon>Rhizophora</taxon>
    </lineage>
</organism>
<feature type="transmembrane region" description="Helical" evidence="1">
    <location>
        <begin position="15"/>
        <end position="33"/>
    </location>
</feature>
<name>A0A2P2KT06_RHIMU</name>
<proteinExistence type="predicted"/>
<accession>A0A2P2KT06</accession>
<dbReference type="AlphaFoldDB" id="A0A2P2KT06"/>
<protein>
    <submittedName>
        <fullName evidence="2">Uncharacterized protein LOC107646021 isoform X3</fullName>
    </submittedName>
</protein>
<evidence type="ECO:0000256" key="1">
    <source>
        <dbReference type="SAM" id="Phobius"/>
    </source>
</evidence>
<dbReference type="EMBL" id="GGEC01028368">
    <property type="protein sequence ID" value="MBX08852.1"/>
    <property type="molecule type" value="Transcribed_RNA"/>
</dbReference>
<keyword evidence="1" id="KW-1133">Transmembrane helix</keyword>
<evidence type="ECO:0000313" key="2">
    <source>
        <dbReference type="EMBL" id="MBX08852.1"/>
    </source>
</evidence>
<reference evidence="2" key="1">
    <citation type="submission" date="2018-02" db="EMBL/GenBank/DDBJ databases">
        <title>Rhizophora mucronata_Transcriptome.</title>
        <authorList>
            <person name="Meera S.P."/>
            <person name="Sreeshan A."/>
            <person name="Augustine A."/>
        </authorList>
    </citation>
    <scope>NUCLEOTIDE SEQUENCE</scope>
    <source>
        <tissue evidence="2">Leaf</tissue>
    </source>
</reference>